<accession>A0A9N7UUY3</accession>
<name>A0A9N7UUY3_PLEPL</name>
<evidence type="ECO:0000313" key="2">
    <source>
        <dbReference type="EMBL" id="CAB1436757.1"/>
    </source>
</evidence>
<sequence>METARERAIERARARQLLEEPSVSAQREAQIPKSRASTSTSEDQGRAERRAGNTLTSPRRSCSPFALVKP</sequence>
<proteinExistence type="predicted"/>
<feature type="compositionally biased region" description="Basic and acidic residues" evidence="1">
    <location>
        <begin position="1"/>
        <end position="18"/>
    </location>
</feature>
<dbReference type="Proteomes" id="UP001153269">
    <property type="component" value="Unassembled WGS sequence"/>
</dbReference>
<evidence type="ECO:0000313" key="3">
    <source>
        <dbReference type="Proteomes" id="UP001153269"/>
    </source>
</evidence>
<comment type="caution">
    <text evidence="2">The sequence shown here is derived from an EMBL/GenBank/DDBJ whole genome shotgun (WGS) entry which is preliminary data.</text>
</comment>
<gene>
    <name evidence="2" type="ORF">PLEPLA_LOCUS24790</name>
</gene>
<reference evidence="2" key="1">
    <citation type="submission" date="2020-03" db="EMBL/GenBank/DDBJ databases">
        <authorList>
            <person name="Weist P."/>
        </authorList>
    </citation>
    <scope>NUCLEOTIDE SEQUENCE</scope>
</reference>
<dbReference type="AlphaFoldDB" id="A0A9N7UUY3"/>
<dbReference type="EMBL" id="CADEAL010001935">
    <property type="protein sequence ID" value="CAB1436757.1"/>
    <property type="molecule type" value="Genomic_DNA"/>
</dbReference>
<feature type="region of interest" description="Disordered" evidence="1">
    <location>
        <begin position="1"/>
        <end position="70"/>
    </location>
</feature>
<organism evidence="2 3">
    <name type="scientific">Pleuronectes platessa</name>
    <name type="common">European plaice</name>
    <dbReference type="NCBI Taxonomy" id="8262"/>
    <lineage>
        <taxon>Eukaryota</taxon>
        <taxon>Metazoa</taxon>
        <taxon>Chordata</taxon>
        <taxon>Craniata</taxon>
        <taxon>Vertebrata</taxon>
        <taxon>Euteleostomi</taxon>
        <taxon>Actinopterygii</taxon>
        <taxon>Neopterygii</taxon>
        <taxon>Teleostei</taxon>
        <taxon>Neoteleostei</taxon>
        <taxon>Acanthomorphata</taxon>
        <taxon>Carangaria</taxon>
        <taxon>Pleuronectiformes</taxon>
        <taxon>Pleuronectoidei</taxon>
        <taxon>Pleuronectidae</taxon>
        <taxon>Pleuronectes</taxon>
    </lineage>
</organism>
<protein>
    <submittedName>
        <fullName evidence="2">Uncharacterized protein</fullName>
    </submittedName>
</protein>
<evidence type="ECO:0000256" key="1">
    <source>
        <dbReference type="SAM" id="MobiDB-lite"/>
    </source>
</evidence>
<keyword evidence="3" id="KW-1185">Reference proteome</keyword>